<dbReference type="SUPFAM" id="SSF103473">
    <property type="entry name" value="MFS general substrate transporter"/>
    <property type="match status" value="1"/>
</dbReference>
<feature type="domain" description="Major facilitator superfamily (MFS) profile" evidence="8">
    <location>
        <begin position="49"/>
        <end position="510"/>
    </location>
</feature>
<sequence>MSANERKPLVVQSPQHPQDAAPLLPEASHSGQPNPQETRPLRTPLPLKQLGIICLMRVSEPISYTLIFPFINQMLEDLKVTDDPKQVGYYAGVIESLFAIAQLLTAIFWGRLSDNIGRKPVMLTGLLGLAVCGILFGLQKSYIGLIVCRFLGGIMNGNVGILQSVVGEITDASNFADAAAFLPLCFAIGSIVGPIIGGYLSLPAQQYPSLFGGSALLTEYPYFLPCLAGGLLNIAALILGIFFMEETLATKKKTPGSASTLASNARTDYGTMSTTDPDALEPIDAVMPAAPTKPTKPPSIRSLCTQPLLMVLLSLGFMHFQNTAWQAIVPLYSYTTIKNGGLGLALDDIGFMLSTSGVGMIIVQLWIFPALQRKLGALKVFQLTLWLFTITSICPPLVTWVARSPGNKTSSTVAYMSAVLMLRSPTTMCYVCTLMMTNMLSPNTLALGTLNGMAQTVRAFAQAVAPIFGTSLYAFSISTNLLGGNLVWIIMVLICITNHAFSLMIKPQSFKKAGTGRTR</sequence>
<evidence type="ECO:0000256" key="3">
    <source>
        <dbReference type="ARBA" id="ARBA00022692"/>
    </source>
</evidence>
<feature type="transmembrane region" description="Helical" evidence="7">
    <location>
        <begin position="349"/>
        <end position="371"/>
    </location>
</feature>
<comment type="caution">
    <text evidence="9">The sequence shown here is derived from an EMBL/GenBank/DDBJ whole genome shotgun (WGS) entry which is preliminary data.</text>
</comment>
<keyword evidence="3 7" id="KW-0812">Transmembrane</keyword>
<feature type="transmembrane region" description="Helical" evidence="7">
    <location>
        <begin position="487"/>
        <end position="505"/>
    </location>
</feature>
<dbReference type="InterPro" id="IPR001958">
    <property type="entry name" value="Tet-R_TetA/multi-R_MdtG-like"/>
</dbReference>
<feature type="transmembrane region" description="Helical" evidence="7">
    <location>
        <begin position="308"/>
        <end position="329"/>
    </location>
</feature>
<feature type="region of interest" description="Disordered" evidence="6">
    <location>
        <begin position="1"/>
        <end position="42"/>
    </location>
</feature>
<organism evidence="9 10">
    <name type="scientific">Puccinia coronata f. sp. avenae</name>
    <dbReference type="NCBI Taxonomy" id="200324"/>
    <lineage>
        <taxon>Eukaryota</taxon>
        <taxon>Fungi</taxon>
        <taxon>Dikarya</taxon>
        <taxon>Basidiomycota</taxon>
        <taxon>Pucciniomycotina</taxon>
        <taxon>Pucciniomycetes</taxon>
        <taxon>Pucciniales</taxon>
        <taxon>Pucciniaceae</taxon>
        <taxon>Puccinia</taxon>
    </lineage>
</organism>
<dbReference type="CDD" id="cd17330">
    <property type="entry name" value="MFS_SLC46_TetA_like"/>
    <property type="match status" value="1"/>
</dbReference>
<dbReference type="PRINTS" id="PR01035">
    <property type="entry name" value="TCRTETA"/>
</dbReference>
<feature type="transmembrane region" description="Helical" evidence="7">
    <location>
        <begin position="222"/>
        <end position="243"/>
    </location>
</feature>
<evidence type="ECO:0000256" key="6">
    <source>
        <dbReference type="SAM" id="MobiDB-lite"/>
    </source>
</evidence>
<dbReference type="GO" id="GO:0016020">
    <property type="term" value="C:membrane"/>
    <property type="evidence" value="ECO:0007669"/>
    <property type="project" value="UniProtKB-SubCell"/>
</dbReference>
<feature type="transmembrane region" description="Helical" evidence="7">
    <location>
        <begin position="383"/>
        <end position="402"/>
    </location>
</feature>
<feature type="transmembrane region" description="Helical" evidence="7">
    <location>
        <begin position="87"/>
        <end position="109"/>
    </location>
</feature>
<dbReference type="AlphaFoldDB" id="A0A2N5TW40"/>
<dbReference type="Proteomes" id="UP000235392">
    <property type="component" value="Unassembled WGS sequence"/>
</dbReference>
<dbReference type="InterPro" id="IPR036259">
    <property type="entry name" value="MFS_trans_sf"/>
</dbReference>
<dbReference type="Pfam" id="PF07690">
    <property type="entry name" value="MFS_1"/>
    <property type="match status" value="1"/>
</dbReference>
<evidence type="ECO:0000256" key="7">
    <source>
        <dbReference type="SAM" id="Phobius"/>
    </source>
</evidence>
<dbReference type="InterPro" id="IPR011701">
    <property type="entry name" value="MFS"/>
</dbReference>
<evidence type="ECO:0000313" key="9">
    <source>
        <dbReference type="EMBL" id="PLW29722.1"/>
    </source>
</evidence>
<feature type="transmembrane region" description="Helical" evidence="7">
    <location>
        <begin position="121"/>
        <end position="138"/>
    </location>
</feature>
<dbReference type="Gene3D" id="1.20.1250.20">
    <property type="entry name" value="MFS general substrate transporter like domains"/>
    <property type="match status" value="1"/>
</dbReference>
<evidence type="ECO:0000256" key="5">
    <source>
        <dbReference type="ARBA" id="ARBA00023136"/>
    </source>
</evidence>
<protein>
    <recommendedName>
        <fullName evidence="8">Major facilitator superfamily (MFS) profile domain-containing protein</fullName>
    </recommendedName>
</protein>
<dbReference type="EMBL" id="PGCI01000321">
    <property type="protein sequence ID" value="PLW29722.1"/>
    <property type="molecule type" value="Genomic_DNA"/>
</dbReference>
<comment type="subcellular location">
    <subcellularLocation>
        <location evidence="1">Membrane</location>
        <topology evidence="1">Multi-pass membrane protein</topology>
    </subcellularLocation>
</comment>
<keyword evidence="5 7" id="KW-0472">Membrane</keyword>
<evidence type="ECO:0000259" key="8">
    <source>
        <dbReference type="PROSITE" id="PS50850"/>
    </source>
</evidence>
<dbReference type="GO" id="GO:0022857">
    <property type="term" value="F:transmembrane transporter activity"/>
    <property type="evidence" value="ECO:0007669"/>
    <property type="project" value="InterPro"/>
</dbReference>
<name>A0A2N5TW40_9BASI</name>
<reference evidence="9 10" key="1">
    <citation type="submission" date="2017-11" db="EMBL/GenBank/DDBJ databases">
        <title>De novo assembly and phasing of dikaryotic genomes from two isolates of Puccinia coronata f. sp. avenae, the causal agent of oat crown rust.</title>
        <authorList>
            <person name="Miller M.E."/>
            <person name="Zhang Y."/>
            <person name="Omidvar V."/>
            <person name="Sperschneider J."/>
            <person name="Schwessinger B."/>
            <person name="Raley C."/>
            <person name="Palmer J.M."/>
            <person name="Garnica D."/>
            <person name="Upadhyaya N."/>
            <person name="Rathjen J."/>
            <person name="Taylor J.M."/>
            <person name="Park R.F."/>
            <person name="Dodds P.N."/>
            <person name="Hirsch C.D."/>
            <person name="Kianian S.F."/>
            <person name="Figueroa M."/>
        </authorList>
    </citation>
    <scope>NUCLEOTIDE SEQUENCE [LARGE SCALE GENOMIC DNA]</scope>
    <source>
        <strain evidence="9">12SD80</strain>
    </source>
</reference>
<feature type="transmembrane region" description="Helical" evidence="7">
    <location>
        <begin position="178"/>
        <end position="202"/>
    </location>
</feature>
<proteinExistence type="predicted"/>
<dbReference type="InterPro" id="IPR020846">
    <property type="entry name" value="MFS_dom"/>
</dbReference>
<evidence type="ECO:0000256" key="1">
    <source>
        <dbReference type="ARBA" id="ARBA00004141"/>
    </source>
</evidence>
<feature type="transmembrane region" description="Helical" evidence="7">
    <location>
        <begin position="457"/>
        <end position="475"/>
    </location>
</feature>
<feature type="transmembrane region" description="Helical" evidence="7">
    <location>
        <begin position="414"/>
        <end position="436"/>
    </location>
</feature>
<dbReference type="PANTHER" id="PTHR23504:SF15">
    <property type="entry name" value="MAJOR FACILITATOR SUPERFAMILY (MFS) PROFILE DOMAIN-CONTAINING PROTEIN"/>
    <property type="match status" value="1"/>
</dbReference>
<dbReference type="PANTHER" id="PTHR23504">
    <property type="entry name" value="MAJOR FACILITATOR SUPERFAMILY DOMAIN-CONTAINING PROTEIN 10"/>
    <property type="match status" value="1"/>
</dbReference>
<accession>A0A2N5TW40</accession>
<evidence type="ECO:0000256" key="2">
    <source>
        <dbReference type="ARBA" id="ARBA00022448"/>
    </source>
</evidence>
<keyword evidence="2" id="KW-0813">Transport</keyword>
<dbReference type="PROSITE" id="PS50850">
    <property type="entry name" value="MFS"/>
    <property type="match status" value="1"/>
</dbReference>
<evidence type="ECO:0000256" key="4">
    <source>
        <dbReference type="ARBA" id="ARBA00022989"/>
    </source>
</evidence>
<gene>
    <name evidence="9" type="ORF">PCASD_15587</name>
</gene>
<keyword evidence="4 7" id="KW-1133">Transmembrane helix</keyword>
<evidence type="ECO:0000313" key="10">
    <source>
        <dbReference type="Proteomes" id="UP000235392"/>
    </source>
</evidence>